<reference evidence="2" key="1">
    <citation type="journal article" date="2019" name="Int. J. Syst. Evol. Microbiol.">
        <title>The Global Catalogue of Microorganisms (GCM) 10K type strain sequencing project: providing services to taxonomists for standard genome sequencing and annotation.</title>
        <authorList>
            <consortium name="The Broad Institute Genomics Platform"/>
            <consortium name="The Broad Institute Genome Sequencing Center for Infectious Disease"/>
            <person name="Wu L."/>
            <person name="Ma J."/>
        </authorList>
    </citation>
    <scope>NUCLEOTIDE SEQUENCE [LARGE SCALE GENOMIC DNA]</scope>
    <source>
        <strain evidence="2">JCM 17326</strain>
    </source>
</reference>
<evidence type="ECO:0000313" key="2">
    <source>
        <dbReference type="Proteomes" id="UP001500630"/>
    </source>
</evidence>
<comment type="caution">
    <text evidence="1">The sequence shown here is derived from an EMBL/GenBank/DDBJ whole genome shotgun (WGS) entry which is preliminary data.</text>
</comment>
<dbReference type="EMBL" id="BAABDQ010000036">
    <property type="protein sequence ID" value="GAA3600905.1"/>
    <property type="molecule type" value="Genomic_DNA"/>
</dbReference>
<gene>
    <name evidence="1" type="ORF">GCM10022419_101310</name>
</gene>
<name>A0ABP6Z8D1_9ACTN</name>
<dbReference type="RefSeq" id="WP_345573197.1">
    <property type="nucleotide sequence ID" value="NZ_BAABDQ010000036.1"/>
</dbReference>
<organism evidence="1 2">
    <name type="scientific">Nonomuraea rosea</name>
    <dbReference type="NCBI Taxonomy" id="638574"/>
    <lineage>
        <taxon>Bacteria</taxon>
        <taxon>Bacillati</taxon>
        <taxon>Actinomycetota</taxon>
        <taxon>Actinomycetes</taxon>
        <taxon>Streptosporangiales</taxon>
        <taxon>Streptosporangiaceae</taxon>
        <taxon>Nonomuraea</taxon>
    </lineage>
</organism>
<accession>A0ABP6Z8D1</accession>
<sequence>MPGLHPSLADHGLRIIEHGLDAPLDADVVPLSCDVIEGDAAAVLFAHEGALEWVVYEYDNAWCSLGLSGIRIADTPLQGQAQVEIRHDTSEHSRIGRWSLKNRHLIHARILRTHRIAQLRVAARTVATPRGWAIVVWRGRHVPAISLGDPQQ</sequence>
<proteinExistence type="predicted"/>
<keyword evidence="2" id="KW-1185">Reference proteome</keyword>
<evidence type="ECO:0000313" key="1">
    <source>
        <dbReference type="EMBL" id="GAA3600905.1"/>
    </source>
</evidence>
<dbReference type="Proteomes" id="UP001500630">
    <property type="component" value="Unassembled WGS sequence"/>
</dbReference>
<protein>
    <submittedName>
        <fullName evidence="1">Uncharacterized protein</fullName>
    </submittedName>
</protein>